<feature type="domain" description="3-octaprenyl-4-hydroxybenzoate carboxy-lyase-like N-terminal" evidence="3">
    <location>
        <begin position="16"/>
        <end position="96"/>
    </location>
</feature>
<evidence type="ECO:0000259" key="4">
    <source>
        <dbReference type="Pfam" id="PF20696"/>
    </source>
</evidence>
<proteinExistence type="inferred from homology"/>
<dbReference type="InterPro" id="IPR002830">
    <property type="entry name" value="UbiD"/>
</dbReference>
<dbReference type="Pfam" id="PF20696">
    <property type="entry name" value="UbiD_C"/>
    <property type="match status" value="1"/>
</dbReference>
<evidence type="ECO:0000259" key="2">
    <source>
        <dbReference type="Pfam" id="PF01977"/>
    </source>
</evidence>
<dbReference type="Pfam" id="PF20695">
    <property type="entry name" value="UbiD_N"/>
    <property type="match status" value="1"/>
</dbReference>
<dbReference type="Gene3D" id="1.20.5.570">
    <property type="entry name" value="Single helix bin"/>
    <property type="match status" value="1"/>
</dbReference>
<dbReference type="Pfam" id="PF01977">
    <property type="entry name" value="UbiD"/>
    <property type="match status" value="1"/>
</dbReference>
<gene>
    <name evidence="5" type="primary">ubiD</name>
    <name evidence="5" type="ORF">MPL3365_180207</name>
</gene>
<name>A0A090G6S6_MESPL</name>
<accession>A0A090G6S6</accession>
<keyword evidence="5" id="KW-0456">Lyase</keyword>
<dbReference type="SUPFAM" id="SSF143968">
    <property type="entry name" value="UbiD C-terminal domain-like"/>
    <property type="match status" value="1"/>
</dbReference>
<evidence type="ECO:0000256" key="1">
    <source>
        <dbReference type="ARBA" id="ARBA00010021"/>
    </source>
</evidence>
<protein>
    <submittedName>
        <fullName evidence="5">3-octaprenyl-4-hydroxybenzoate decarboxylase</fullName>
        <ecNumber evidence="5">4.1.1.-</ecNumber>
    </submittedName>
</protein>
<organism evidence="5 6">
    <name type="scientific">Mesorhizobium plurifarium</name>
    <dbReference type="NCBI Taxonomy" id="69974"/>
    <lineage>
        <taxon>Bacteria</taxon>
        <taxon>Pseudomonadati</taxon>
        <taxon>Pseudomonadota</taxon>
        <taxon>Alphaproteobacteria</taxon>
        <taxon>Hyphomicrobiales</taxon>
        <taxon>Phyllobacteriaceae</taxon>
        <taxon>Mesorhizobium</taxon>
    </lineage>
</organism>
<dbReference type="NCBIfam" id="TIGR00148">
    <property type="entry name" value="UbiD family decarboxylase"/>
    <property type="match status" value="1"/>
</dbReference>
<dbReference type="GO" id="GO:0006744">
    <property type="term" value="P:ubiquinone biosynthetic process"/>
    <property type="evidence" value="ECO:0007669"/>
    <property type="project" value="TreeGrafter"/>
</dbReference>
<evidence type="ECO:0000313" key="6">
    <source>
        <dbReference type="Proteomes" id="UP000046122"/>
    </source>
</evidence>
<evidence type="ECO:0000313" key="5">
    <source>
        <dbReference type="EMBL" id="CDX53582.1"/>
    </source>
</evidence>
<dbReference type="FunFam" id="3.40.1670.10:FF:000001">
    <property type="entry name" value="3-octaprenyl-4-hydroxybenzoate carboxy-lyase"/>
    <property type="match status" value="1"/>
</dbReference>
<reference evidence="5 6" key="1">
    <citation type="submission" date="2014-08" db="EMBL/GenBank/DDBJ databases">
        <authorList>
            <person name="Moulin Lionel"/>
        </authorList>
    </citation>
    <scope>NUCLEOTIDE SEQUENCE [LARGE SCALE GENOMIC DNA]</scope>
</reference>
<dbReference type="Gene3D" id="3.40.1670.10">
    <property type="entry name" value="UbiD C-terminal domain-like"/>
    <property type="match status" value="1"/>
</dbReference>
<dbReference type="SUPFAM" id="SSF50475">
    <property type="entry name" value="FMN-binding split barrel"/>
    <property type="match status" value="1"/>
</dbReference>
<dbReference type="InterPro" id="IPR048304">
    <property type="entry name" value="UbiD_Rift_dom"/>
</dbReference>
<dbReference type="EMBL" id="CCNE01000010">
    <property type="protein sequence ID" value="CDX53582.1"/>
    <property type="molecule type" value="Genomic_DNA"/>
</dbReference>
<dbReference type="EC" id="4.1.1.-" evidence="5"/>
<dbReference type="InterPro" id="IPR049381">
    <property type="entry name" value="UbiD-like_C"/>
</dbReference>
<feature type="domain" description="3-octaprenyl-4-hydroxybenzoate carboxy-lyase-like Rift-related" evidence="2">
    <location>
        <begin position="138"/>
        <end position="328"/>
    </location>
</feature>
<dbReference type="PANTHER" id="PTHR30108:SF17">
    <property type="entry name" value="FERULIC ACID DECARBOXYLASE 1"/>
    <property type="match status" value="1"/>
</dbReference>
<dbReference type="Proteomes" id="UP000046122">
    <property type="component" value="Unassembled WGS sequence"/>
</dbReference>
<evidence type="ECO:0000259" key="3">
    <source>
        <dbReference type="Pfam" id="PF20695"/>
    </source>
</evidence>
<comment type="similarity">
    <text evidence="1">Belongs to the UbiD family.</text>
</comment>
<dbReference type="PANTHER" id="PTHR30108">
    <property type="entry name" value="3-OCTAPRENYL-4-HYDROXYBENZOATE CARBOXY-LYASE-RELATED"/>
    <property type="match status" value="1"/>
</dbReference>
<dbReference type="GO" id="GO:0005829">
    <property type="term" value="C:cytosol"/>
    <property type="evidence" value="ECO:0007669"/>
    <property type="project" value="TreeGrafter"/>
</dbReference>
<dbReference type="AlphaFoldDB" id="A0A090G6S6"/>
<sequence length="502" mass="55918">MHYRLLPQFPDLGSFLSYLDAKGQLREIRAPVSTRFELTEIHKRVIATHGPALRMTMPLNDKGTAASFPVVANLFGTRERVASGLGTDIRGLETLGALLAWMRSPQPPQNLRQARHMFSAARGALAARPKIVSSSRLWRDAEPDFAILPVQTCWPEDAGPLITWPVVVTRPPGDHDPGKYNLGIYRMQVIARDRAIIRWLPMRGGAAHHRMWQARGLDMPVAVVIGADPATLIAAVMPAPEGVSELSLSGMINDRRVGLSQCKSIELHVPASSEIVLEGTVSPNDIAMEGPFGDHTGYYNGVERFPVFKLKRIRVRDGANYLTTFTGRAPDEPSVLAEALLDVYKPLLRQQMPEILDVWLPPEACSYRIAVISIVKKYAGQARRVMMGFWSLLPQFSMTKMVVVVDDDIDIRSWSDVMWAVATRMDFSRDLMKLDRTPIDTLDFASALEGLGGKIGFDATRKIGAETSREWGKELKMSSQIVERVSERWDELFPQAVGPVQR</sequence>
<dbReference type="GO" id="GO:0008694">
    <property type="term" value="F:4-hydroxy-3-polyprenylbenzoate decarboxylase activity"/>
    <property type="evidence" value="ECO:0007669"/>
    <property type="project" value="TreeGrafter"/>
</dbReference>
<feature type="domain" description="3-octaprenyl-4-hydroxybenzoate carboxy-lyase-like C-terminal" evidence="4">
    <location>
        <begin position="336"/>
        <end position="459"/>
    </location>
</feature>
<dbReference type="InterPro" id="IPR049383">
    <property type="entry name" value="UbiD-like_N"/>
</dbReference>